<evidence type="ECO:0000313" key="2">
    <source>
        <dbReference type="EMBL" id="KAK6341325.1"/>
    </source>
</evidence>
<proteinExistence type="predicted"/>
<comment type="caution">
    <text evidence="2">The sequence shown here is derived from an EMBL/GenBank/DDBJ whole genome shotgun (WGS) entry which is preliminary data.</text>
</comment>
<sequence>MAGKPLTGKPLTGKPLTGKPLTSGTSCQHPAGHDGIVTVIDLSIQSRQGKARCLPPNLPSVHSGLQPFHQVGRWPTAGKPAGCFDQVASETDRQTNRQTAVKVREAEESTLLVHSSVQRVKRPSESGEVGFRAPER</sequence>
<dbReference type="EMBL" id="JAVHNQ010000007">
    <property type="protein sequence ID" value="KAK6341325.1"/>
    <property type="molecule type" value="Genomic_DNA"/>
</dbReference>
<feature type="region of interest" description="Disordered" evidence="1">
    <location>
        <begin position="115"/>
        <end position="136"/>
    </location>
</feature>
<dbReference type="Proteomes" id="UP001375240">
    <property type="component" value="Unassembled WGS sequence"/>
</dbReference>
<organism evidence="2 3">
    <name type="scientific">Orbilia brochopaga</name>
    <dbReference type="NCBI Taxonomy" id="3140254"/>
    <lineage>
        <taxon>Eukaryota</taxon>
        <taxon>Fungi</taxon>
        <taxon>Dikarya</taxon>
        <taxon>Ascomycota</taxon>
        <taxon>Pezizomycotina</taxon>
        <taxon>Orbiliomycetes</taxon>
        <taxon>Orbiliales</taxon>
        <taxon>Orbiliaceae</taxon>
        <taxon>Orbilia</taxon>
    </lineage>
</organism>
<name>A0AAV9UKA7_9PEZI</name>
<feature type="region of interest" description="Disordered" evidence="1">
    <location>
        <begin position="1"/>
        <end position="32"/>
    </location>
</feature>
<gene>
    <name evidence="2" type="ORF">TWF696_008404</name>
</gene>
<dbReference type="AlphaFoldDB" id="A0AAV9UKA7"/>
<accession>A0AAV9UKA7</accession>
<evidence type="ECO:0000313" key="3">
    <source>
        <dbReference type="Proteomes" id="UP001375240"/>
    </source>
</evidence>
<reference evidence="2 3" key="1">
    <citation type="submission" date="2019-10" db="EMBL/GenBank/DDBJ databases">
        <authorList>
            <person name="Palmer J.M."/>
        </authorList>
    </citation>
    <scope>NUCLEOTIDE SEQUENCE [LARGE SCALE GENOMIC DNA]</scope>
    <source>
        <strain evidence="2 3">TWF696</strain>
    </source>
</reference>
<protein>
    <submittedName>
        <fullName evidence="2">Uncharacterized protein</fullName>
    </submittedName>
</protein>
<evidence type="ECO:0000256" key="1">
    <source>
        <dbReference type="SAM" id="MobiDB-lite"/>
    </source>
</evidence>
<keyword evidence="3" id="KW-1185">Reference proteome</keyword>